<dbReference type="Pfam" id="PF22936">
    <property type="entry name" value="Pol_BBD"/>
    <property type="match status" value="1"/>
</dbReference>
<reference evidence="5" key="1">
    <citation type="journal article" date="2022" name="Int. J. Mol. Sci.">
        <title>Draft Genome of Tanacetum Coccineum: Genomic Comparison of Closely Related Tanacetum-Family Plants.</title>
        <authorList>
            <person name="Yamashiro T."/>
            <person name="Shiraishi A."/>
            <person name="Nakayama K."/>
            <person name="Satake H."/>
        </authorList>
    </citation>
    <scope>NUCLEOTIDE SEQUENCE</scope>
</reference>
<dbReference type="EMBL" id="BQNB010015754">
    <property type="protein sequence ID" value="GJT43737.1"/>
    <property type="molecule type" value="Genomic_DNA"/>
</dbReference>
<feature type="region of interest" description="Disordered" evidence="1">
    <location>
        <begin position="72"/>
        <end position="97"/>
    </location>
</feature>
<proteinExistence type="predicted"/>
<dbReference type="InterPro" id="IPR057670">
    <property type="entry name" value="SH3_retrovirus"/>
</dbReference>
<feature type="domain" description="Retrovirus-related Pol polyprotein from transposon TNT 1-94-like beta-barrel" evidence="3">
    <location>
        <begin position="128"/>
        <end position="185"/>
    </location>
</feature>
<gene>
    <name evidence="5" type="ORF">Tco_0952452</name>
</gene>
<evidence type="ECO:0000313" key="5">
    <source>
        <dbReference type="EMBL" id="GJT43737.1"/>
    </source>
</evidence>
<dbReference type="Proteomes" id="UP001151760">
    <property type="component" value="Unassembled WGS sequence"/>
</dbReference>
<dbReference type="InterPro" id="IPR054722">
    <property type="entry name" value="PolX-like_BBD"/>
</dbReference>
<evidence type="ECO:0000259" key="2">
    <source>
        <dbReference type="Pfam" id="PF13976"/>
    </source>
</evidence>
<reference evidence="5" key="2">
    <citation type="submission" date="2022-01" db="EMBL/GenBank/DDBJ databases">
        <authorList>
            <person name="Yamashiro T."/>
            <person name="Shiraishi A."/>
            <person name="Satake H."/>
            <person name="Nakayama K."/>
        </authorList>
    </citation>
    <scope>NUCLEOTIDE SEQUENCE</scope>
</reference>
<dbReference type="Pfam" id="PF25597">
    <property type="entry name" value="SH3_retrovirus"/>
    <property type="match status" value="1"/>
</dbReference>
<organism evidence="5 6">
    <name type="scientific">Tanacetum coccineum</name>
    <dbReference type="NCBI Taxonomy" id="301880"/>
    <lineage>
        <taxon>Eukaryota</taxon>
        <taxon>Viridiplantae</taxon>
        <taxon>Streptophyta</taxon>
        <taxon>Embryophyta</taxon>
        <taxon>Tracheophyta</taxon>
        <taxon>Spermatophyta</taxon>
        <taxon>Magnoliopsida</taxon>
        <taxon>eudicotyledons</taxon>
        <taxon>Gunneridae</taxon>
        <taxon>Pentapetalae</taxon>
        <taxon>asterids</taxon>
        <taxon>campanulids</taxon>
        <taxon>Asterales</taxon>
        <taxon>Asteraceae</taxon>
        <taxon>Asteroideae</taxon>
        <taxon>Anthemideae</taxon>
        <taxon>Anthemidinae</taxon>
        <taxon>Tanacetum</taxon>
    </lineage>
</organism>
<evidence type="ECO:0000313" key="6">
    <source>
        <dbReference type="Proteomes" id="UP001151760"/>
    </source>
</evidence>
<accession>A0ABQ5DX25</accession>
<feature type="domain" description="Retroviral polymerase SH3-like" evidence="4">
    <location>
        <begin position="313"/>
        <end position="360"/>
    </location>
</feature>
<sequence length="465" mass="52058">MKAGSALKDHLDALNSILMDLKNVEVKIDDKYAALILLLSLPLSFENFMNSFVVRKDTITLEDVRSILHSQELRHQASRTSESQPVGLSATGQDREEGHWKFSCPKLKEKGQVTTVAKDDSGLERDVFDSGHVFMGNDSPCKVFGIGTIRIKMHDGVVRTLIDVRLVPDLKKNLISLGVLDSKDFKYTSENGVLRVSKGALVVMKATKGTSSLYTLQGETIIGSASVSCSEKSNSNLTMLWHMRLGYMSEKGMVLLSKWGLLDNHKVGNLEFCKHCVIGNKSKYPATPIDCKTKIEVWPGKLVDYSKLCVFRCPIYYHVSEGKLDPSGKKGIFIGYGDGVKGYRIWSPSEIRVILSRDVEDVPKQVERVVPGDMDHDVTLPDDQPYSPHLEHEQDMSIAYDRPCRNEKVPSRFGFEDYVAYALQVAEEVESFEPATYREAVTSKDSDMWIAAMSEEIESLQKNNT</sequence>
<comment type="caution">
    <text evidence="5">The sequence shown here is derived from an EMBL/GenBank/DDBJ whole genome shotgun (WGS) entry which is preliminary data.</text>
</comment>
<evidence type="ECO:0000256" key="1">
    <source>
        <dbReference type="SAM" id="MobiDB-lite"/>
    </source>
</evidence>
<dbReference type="InterPro" id="IPR025724">
    <property type="entry name" value="GAG-pre-integrase_dom"/>
</dbReference>
<dbReference type="Pfam" id="PF14223">
    <property type="entry name" value="Retrotran_gag_2"/>
    <property type="match status" value="1"/>
</dbReference>
<name>A0ABQ5DX25_9ASTR</name>
<evidence type="ECO:0000259" key="4">
    <source>
        <dbReference type="Pfam" id="PF25597"/>
    </source>
</evidence>
<feature type="compositionally biased region" description="Polar residues" evidence="1">
    <location>
        <begin position="78"/>
        <end position="92"/>
    </location>
</feature>
<dbReference type="Pfam" id="PF13976">
    <property type="entry name" value="gag_pre-integrs"/>
    <property type="match status" value="1"/>
</dbReference>
<protein>
    <submittedName>
        <fullName evidence="5">Retrovirus-related pol polyprotein from transposon TNT 1-94</fullName>
    </submittedName>
</protein>
<keyword evidence="6" id="KW-1185">Reference proteome</keyword>
<evidence type="ECO:0000259" key="3">
    <source>
        <dbReference type="Pfam" id="PF22936"/>
    </source>
</evidence>
<feature type="domain" description="GAG-pre-integrase" evidence="2">
    <location>
        <begin position="213"/>
        <end position="279"/>
    </location>
</feature>